<evidence type="ECO:0000313" key="6">
    <source>
        <dbReference type="Proteomes" id="UP000022910"/>
    </source>
</evidence>
<gene>
    <name evidence="5" type="ORF">RirG_228740</name>
</gene>
<protein>
    <recommendedName>
        <fullName evidence="4">Yeast cell wall synthesis Kre9/Knh1-like N-terminal domain-containing protein</fullName>
    </recommendedName>
</protein>
<sequence>MKIIQITFCLLAFIATFVSATINILFPSSKYYLVAGQTNEIMWTSEITDTLPFSIFLINANISDLKQFAVANNVDPRLGKKDVEIGANMNYTGFQLIFTDIGNINSIYATSETFEIKEAGTTPTAYSTPTPTPSPTSSSAPSVTPKSSSNSIHNYGFSVLTLAALFAITLF</sequence>
<dbReference type="STRING" id="1432141.A0A015ILK8"/>
<dbReference type="HOGENOM" id="CLU_133414_0_0_1"/>
<keyword evidence="3" id="KW-0472">Membrane</keyword>
<dbReference type="Pfam" id="PF10342">
    <property type="entry name" value="Kre9_KNH"/>
    <property type="match status" value="1"/>
</dbReference>
<comment type="caution">
    <text evidence="5">The sequence shown here is derived from an EMBL/GenBank/DDBJ whole genome shotgun (WGS) entry which is preliminary data.</text>
</comment>
<keyword evidence="3" id="KW-1133">Transmembrane helix</keyword>
<dbReference type="SMR" id="A0A015ILK8"/>
<evidence type="ECO:0000256" key="2">
    <source>
        <dbReference type="SAM" id="MobiDB-lite"/>
    </source>
</evidence>
<dbReference type="Proteomes" id="UP000022910">
    <property type="component" value="Unassembled WGS sequence"/>
</dbReference>
<dbReference type="AlphaFoldDB" id="A0A015ILK8"/>
<evidence type="ECO:0000259" key="4">
    <source>
        <dbReference type="Pfam" id="PF10342"/>
    </source>
</evidence>
<keyword evidence="1" id="KW-0732">Signal</keyword>
<evidence type="ECO:0000256" key="1">
    <source>
        <dbReference type="ARBA" id="ARBA00022729"/>
    </source>
</evidence>
<evidence type="ECO:0000313" key="5">
    <source>
        <dbReference type="EMBL" id="EXX55055.1"/>
    </source>
</evidence>
<dbReference type="InterPro" id="IPR018466">
    <property type="entry name" value="Kre9/Knh1-like_N"/>
</dbReference>
<keyword evidence="3" id="KW-0812">Transmembrane</keyword>
<dbReference type="EMBL" id="JEMT01028340">
    <property type="protein sequence ID" value="EXX55055.1"/>
    <property type="molecule type" value="Genomic_DNA"/>
</dbReference>
<accession>A0A015ILK8</accession>
<dbReference type="OrthoDB" id="5420143at2759"/>
<reference evidence="5 6" key="1">
    <citation type="submission" date="2014-02" db="EMBL/GenBank/DDBJ databases">
        <title>Single nucleus genome sequencing reveals high similarity among nuclei of an endomycorrhizal fungus.</title>
        <authorList>
            <person name="Lin K."/>
            <person name="Geurts R."/>
            <person name="Zhang Z."/>
            <person name="Limpens E."/>
            <person name="Saunders D.G."/>
            <person name="Mu D."/>
            <person name="Pang E."/>
            <person name="Cao H."/>
            <person name="Cha H."/>
            <person name="Lin T."/>
            <person name="Zhou Q."/>
            <person name="Shang Y."/>
            <person name="Li Y."/>
            <person name="Ivanov S."/>
            <person name="Sharma T."/>
            <person name="Velzen R.V."/>
            <person name="Ruijter N.D."/>
            <person name="Aanen D.K."/>
            <person name="Win J."/>
            <person name="Kamoun S."/>
            <person name="Bisseling T."/>
            <person name="Huang S."/>
        </authorList>
    </citation>
    <scope>NUCLEOTIDE SEQUENCE [LARGE SCALE GENOMIC DNA]</scope>
    <source>
        <strain evidence="6">DAOM197198w</strain>
    </source>
</reference>
<name>A0A015ILK8_RHIIW</name>
<proteinExistence type="predicted"/>
<evidence type="ECO:0000256" key="3">
    <source>
        <dbReference type="SAM" id="Phobius"/>
    </source>
</evidence>
<keyword evidence="6" id="KW-1185">Reference proteome</keyword>
<feature type="region of interest" description="Disordered" evidence="2">
    <location>
        <begin position="121"/>
        <end position="150"/>
    </location>
</feature>
<feature type="domain" description="Yeast cell wall synthesis Kre9/Knh1-like N-terminal" evidence="4">
    <location>
        <begin position="27"/>
        <end position="116"/>
    </location>
</feature>
<feature type="transmembrane region" description="Helical" evidence="3">
    <location>
        <begin position="152"/>
        <end position="170"/>
    </location>
</feature>
<organism evidence="5 6">
    <name type="scientific">Rhizophagus irregularis (strain DAOM 197198w)</name>
    <name type="common">Glomus intraradices</name>
    <dbReference type="NCBI Taxonomy" id="1432141"/>
    <lineage>
        <taxon>Eukaryota</taxon>
        <taxon>Fungi</taxon>
        <taxon>Fungi incertae sedis</taxon>
        <taxon>Mucoromycota</taxon>
        <taxon>Glomeromycotina</taxon>
        <taxon>Glomeromycetes</taxon>
        <taxon>Glomerales</taxon>
        <taxon>Glomeraceae</taxon>
        <taxon>Rhizophagus</taxon>
    </lineage>
</organism>